<evidence type="ECO:0000313" key="1">
    <source>
        <dbReference type="EMBL" id="AZI32662.1"/>
    </source>
</evidence>
<dbReference type="OrthoDB" id="5702951at2"/>
<accession>A0A3G8XGY9</accession>
<dbReference type="Pfam" id="PF11153">
    <property type="entry name" value="DUF2931"/>
    <property type="match status" value="1"/>
</dbReference>
<organism evidence="1 2">
    <name type="scientific">Kaistella carnis</name>
    <dbReference type="NCBI Taxonomy" id="1241979"/>
    <lineage>
        <taxon>Bacteria</taxon>
        <taxon>Pseudomonadati</taxon>
        <taxon>Bacteroidota</taxon>
        <taxon>Flavobacteriia</taxon>
        <taxon>Flavobacteriales</taxon>
        <taxon>Weeksellaceae</taxon>
        <taxon>Chryseobacterium group</taxon>
        <taxon>Kaistella</taxon>
    </lineage>
</organism>
<dbReference type="Proteomes" id="UP000270185">
    <property type="component" value="Chromosome"/>
</dbReference>
<evidence type="ECO:0000313" key="2">
    <source>
        <dbReference type="Proteomes" id="UP000270185"/>
    </source>
</evidence>
<dbReference type="KEGG" id="ccas:EIB73_05395"/>
<dbReference type="PROSITE" id="PS51257">
    <property type="entry name" value="PROKAR_LIPOPROTEIN"/>
    <property type="match status" value="1"/>
</dbReference>
<gene>
    <name evidence="1" type="ORF">EIB73_05395</name>
</gene>
<dbReference type="EMBL" id="CP034159">
    <property type="protein sequence ID" value="AZI32662.1"/>
    <property type="molecule type" value="Genomic_DNA"/>
</dbReference>
<protein>
    <submittedName>
        <fullName evidence="1">DUF2931 family protein</fullName>
    </submittedName>
</protein>
<sequence length="355" mass="40918">MMKALLINLFCNLLLLQSCNPEKQKMTQENFPYMVTVSAPEEYPIEVHQGYLSNGLKDLICGVPKAGMEQAGWHGDGSKAGQGSNVIPSHLYLTYVAYAEKKFYTVDADLPKDKILQLFRQGFLVQDNSKQTIVDGQEHYEMVPGTYDTFTIGAAPGGIIVIWLSGNHHRTEVCRLQAKEVFVDKNDFMGFTDTTESQQQFFDELYKITVPDSIKAEITKSGIPFGLWDKYREKFNYRFVLNPYDEEDNFTHNYYLYFNGEADELFAKDLEKNEYLSRGIPYNCTYIMKKYSTEIFFNDKEMLEVFNNLKSKHPDKPIDIIITPTFMYNDMKVSVKCEDEIIPLTKYQVKGVWGG</sequence>
<name>A0A3G8XGY9_9FLAO</name>
<dbReference type="InterPro" id="IPR021326">
    <property type="entry name" value="DUF2931"/>
</dbReference>
<reference evidence="2" key="1">
    <citation type="submission" date="2018-11" db="EMBL/GenBank/DDBJ databases">
        <title>Proposal to divide the Flavobacteriaceae and reorganize its genera based on Amino Acid Identity values calculated from whole genome sequences.</title>
        <authorList>
            <person name="Nicholson A.C."/>
            <person name="Gulvik C.A."/>
            <person name="Whitney A.M."/>
            <person name="Humrighouse B.W."/>
            <person name="Bell M."/>
            <person name="Holmes B."/>
            <person name="Steigerwalt A.G."/>
            <person name="Villarma A."/>
            <person name="Sheth M."/>
            <person name="Batra D."/>
            <person name="Pryor J."/>
            <person name="Bernardet J.-F."/>
            <person name="Hugo C."/>
            <person name="Kampfer P."/>
            <person name="Newman J.D."/>
            <person name="McQuiston J.R."/>
        </authorList>
    </citation>
    <scope>NUCLEOTIDE SEQUENCE [LARGE SCALE GENOMIC DNA]</scope>
    <source>
        <strain evidence="2">G0081</strain>
    </source>
</reference>
<keyword evidence="2" id="KW-1185">Reference proteome</keyword>
<dbReference type="AlphaFoldDB" id="A0A3G8XGY9"/>
<proteinExistence type="predicted"/>